<dbReference type="Proteomes" id="UP000068164">
    <property type="component" value="Unassembled WGS sequence"/>
</dbReference>
<protein>
    <recommendedName>
        <fullName evidence="3">TauD/TfdA-like domain-containing protein</fullName>
    </recommendedName>
</protein>
<dbReference type="EMBL" id="LNCD01000014">
    <property type="protein sequence ID" value="KWV59203.1"/>
    <property type="molecule type" value="Genomic_DNA"/>
</dbReference>
<accession>A0A109K1W1</accession>
<evidence type="ECO:0000313" key="2">
    <source>
        <dbReference type="Proteomes" id="UP000068164"/>
    </source>
</evidence>
<gene>
    <name evidence="1" type="ORF">AS026_29275</name>
</gene>
<sequence>MFSLNVLLMLEHCYVQHPSHLVLYEDAAEPRRLLLKPGEIVIFDGSALVHAREKLKEGERISILTVGFSPKAARL</sequence>
<evidence type="ECO:0008006" key="3">
    <source>
        <dbReference type="Google" id="ProtNLM"/>
    </source>
</evidence>
<name>A0A109K1W1_9HYPH</name>
<dbReference type="AlphaFoldDB" id="A0A109K1W1"/>
<reference evidence="1 2" key="1">
    <citation type="submission" date="2015-11" db="EMBL/GenBank/DDBJ databases">
        <title>Draft Genome Sequence of the Strain BR 10423 (Rhizobium sp.) isolated from nodules of Mimosa pudica.</title>
        <authorList>
            <person name="Barauna A.C."/>
            <person name="Zilli J.E."/>
            <person name="Simoes-Araujo J.L."/>
            <person name="Reis V.M."/>
            <person name="James E.K."/>
            <person name="Reis F.B.Jr."/>
            <person name="Rouws L.F."/>
            <person name="Passos S.R."/>
            <person name="Gois S.R."/>
        </authorList>
    </citation>
    <scope>NUCLEOTIDE SEQUENCE [LARGE SCALE GENOMIC DNA]</scope>
    <source>
        <strain evidence="1 2">BR10423</strain>
    </source>
</reference>
<evidence type="ECO:0000313" key="1">
    <source>
        <dbReference type="EMBL" id="KWV59203.1"/>
    </source>
</evidence>
<proteinExistence type="predicted"/>
<keyword evidence="2" id="KW-1185">Reference proteome</keyword>
<comment type="caution">
    <text evidence="1">The sequence shown here is derived from an EMBL/GenBank/DDBJ whole genome shotgun (WGS) entry which is preliminary data.</text>
</comment>
<organism evidence="1 2">
    <name type="scientific">Rhizobium altiplani</name>
    <dbReference type="NCBI Taxonomy" id="1864509"/>
    <lineage>
        <taxon>Bacteria</taxon>
        <taxon>Pseudomonadati</taxon>
        <taxon>Pseudomonadota</taxon>
        <taxon>Alphaproteobacteria</taxon>
        <taxon>Hyphomicrobiales</taxon>
        <taxon>Rhizobiaceae</taxon>
        <taxon>Rhizobium/Agrobacterium group</taxon>
        <taxon>Rhizobium</taxon>
    </lineage>
</organism>